<evidence type="ECO:0000256" key="1">
    <source>
        <dbReference type="SAM" id="Coils"/>
    </source>
</evidence>
<name>A0AAE0JUX5_9PEZI</name>
<dbReference type="AlphaFoldDB" id="A0AAE0JUX5"/>
<accession>A0AAE0JUX5</accession>
<evidence type="ECO:0000313" key="4">
    <source>
        <dbReference type="Proteomes" id="UP001287356"/>
    </source>
</evidence>
<proteinExistence type="predicted"/>
<dbReference type="Pfam" id="PF12417">
    <property type="entry name" value="DUF3669"/>
    <property type="match status" value="1"/>
</dbReference>
<feature type="domain" description="DUF3669" evidence="2">
    <location>
        <begin position="26"/>
        <end position="72"/>
    </location>
</feature>
<organism evidence="3 4">
    <name type="scientific">Lasiosphaeria ovina</name>
    <dbReference type="NCBI Taxonomy" id="92902"/>
    <lineage>
        <taxon>Eukaryota</taxon>
        <taxon>Fungi</taxon>
        <taxon>Dikarya</taxon>
        <taxon>Ascomycota</taxon>
        <taxon>Pezizomycotina</taxon>
        <taxon>Sordariomycetes</taxon>
        <taxon>Sordariomycetidae</taxon>
        <taxon>Sordariales</taxon>
        <taxon>Lasiosphaeriaceae</taxon>
        <taxon>Lasiosphaeria</taxon>
    </lineage>
</organism>
<evidence type="ECO:0000259" key="2">
    <source>
        <dbReference type="Pfam" id="PF12417"/>
    </source>
</evidence>
<comment type="caution">
    <text evidence="3">The sequence shown here is derived from an EMBL/GenBank/DDBJ whole genome shotgun (WGS) entry which is preliminary data.</text>
</comment>
<gene>
    <name evidence="3" type="ORF">B0T24DRAFT_712052</name>
</gene>
<evidence type="ECO:0000313" key="3">
    <source>
        <dbReference type="EMBL" id="KAK3364789.1"/>
    </source>
</evidence>
<dbReference type="EMBL" id="JAULSN010000009">
    <property type="protein sequence ID" value="KAK3364789.1"/>
    <property type="molecule type" value="Genomic_DNA"/>
</dbReference>
<protein>
    <recommendedName>
        <fullName evidence="2">DUF3669 domain-containing protein</fullName>
    </recommendedName>
</protein>
<feature type="coiled-coil region" evidence="1">
    <location>
        <begin position="139"/>
        <end position="166"/>
    </location>
</feature>
<reference evidence="3" key="1">
    <citation type="journal article" date="2023" name="Mol. Phylogenet. Evol.">
        <title>Genome-scale phylogeny and comparative genomics of the fungal order Sordariales.</title>
        <authorList>
            <person name="Hensen N."/>
            <person name="Bonometti L."/>
            <person name="Westerberg I."/>
            <person name="Brannstrom I.O."/>
            <person name="Guillou S."/>
            <person name="Cros-Aarteil S."/>
            <person name="Calhoun S."/>
            <person name="Haridas S."/>
            <person name="Kuo A."/>
            <person name="Mondo S."/>
            <person name="Pangilinan J."/>
            <person name="Riley R."/>
            <person name="LaButti K."/>
            <person name="Andreopoulos B."/>
            <person name="Lipzen A."/>
            <person name="Chen C."/>
            <person name="Yan M."/>
            <person name="Daum C."/>
            <person name="Ng V."/>
            <person name="Clum A."/>
            <person name="Steindorff A."/>
            <person name="Ohm R.A."/>
            <person name="Martin F."/>
            <person name="Silar P."/>
            <person name="Natvig D.O."/>
            <person name="Lalanne C."/>
            <person name="Gautier V."/>
            <person name="Ament-Velasquez S.L."/>
            <person name="Kruys A."/>
            <person name="Hutchinson M.I."/>
            <person name="Powell A.J."/>
            <person name="Barry K."/>
            <person name="Miller A.N."/>
            <person name="Grigoriev I.V."/>
            <person name="Debuchy R."/>
            <person name="Gladieux P."/>
            <person name="Hiltunen Thoren M."/>
            <person name="Johannesson H."/>
        </authorList>
    </citation>
    <scope>NUCLEOTIDE SEQUENCE</scope>
    <source>
        <strain evidence="3">CBS 958.72</strain>
    </source>
</reference>
<dbReference type="InterPro" id="IPR022137">
    <property type="entry name" value="Znf_prot_DUF3669"/>
</dbReference>
<dbReference type="Proteomes" id="UP001287356">
    <property type="component" value="Unassembled WGS sequence"/>
</dbReference>
<keyword evidence="1" id="KW-0175">Coiled coil</keyword>
<sequence>MDVEQLEQLPKHSDVEVLLQRRGVRLWVIDFNLCNRFSMDDAFILGHEKEVLSQLVLAFFENDPYYSLPLMETNDPYYSLPLMETNTEIIIRELEVLAGYVERAKKTNEALDPRKLEESAIKEFVQKLEKPKQNMGTAIEQLYAERNELVDENNQAAADRDRASMEFEQLSSKNAHLAGLNNDLTHQIQERFKHQANISDLRSPNGLGIYGHAKGDVEDQVVEGPTVINIRKGQVKKFN</sequence>
<reference evidence="3" key="2">
    <citation type="submission" date="2023-06" db="EMBL/GenBank/DDBJ databases">
        <authorList>
            <consortium name="Lawrence Berkeley National Laboratory"/>
            <person name="Haridas S."/>
            <person name="Hensen N."/>
            <person name="Bonometti L."/>
            <person name="Westerberg I."/>
            <person name="Brannstrom I.O."/>
            <person name="Guillou S."/>
            <person name="Cros-Aarteil S."/>
            <person name="Calhoun S."/>
            <person name="Kuo A."/>
            <person name="Mondo S."/>
            <person name="Pangilinan J."/>
            <person name="Riley R."/>
            <person name="Labutti K."/>
            <person name="Andreopoulos B."/>
            <person name="Lipzen A."/>
            <person name="Chen C."/>
            <person name="Yanf M."/>
            <person name="Daum C."/>
            <person name="Ng V."/>
            <person name="Clum A."/>
            <person name="Steindorff A."/>
            <person name="Ohm R."/>
            <person name="Martin F."/>
            <person name="Silar P."/>
            <person name="Natvig D."/>
            <person name="Lalanne C."/>
            <person name="Gautier V."/>
            <person name="Ament-Velasquez S.L."/>
            <person name="Kruys A."/>
            <person name="Hutchinson M.I."/>
            <person name="Powell A.J."/>
            <person name="Barry K."/>
            <person name="Miller A.N."/>
            <person name="Grigoriev I.V."/>
            <person name="Debuchy R."/>
            <person name="Gladieux P."/>
            <person name="Thoren M.H."/>
            <person name="Johannesson H."/>
        </authorList>
    </citation>
    <scope>NUCLEOTIDE SEQUENCE</scope>
    <source>
        <strain evidence="3">CBS 958.72</strain>
    </source>
</reference>
<keyword evidence="4" id="KW-1185">Reference proteome</keyword>